<dbReference type="GO" id="GO:0098662">
    <property type="term" value="P:inorganic cation transmembrane transport"/>
    <property type="evidence" value="ECO:0007669"/>
    <property type="project" value="TreeGrafter"/>
</dbReference>
<keyword evidence="8" id="KW-1185">Reference proteome</keyword>
<evidence type="ECO:0000259" key="6">
    <source>
        <dbReference type="Pfam" id="PF23259"/>
    </source>
</evidence>
<dbReference type="OrthoDB" id="625952at2759"/>
<evidence type="ECO:0000313" key="7">
    <source>
        <dbReference type="EMBL" id="KAG1331676.1"/>
    </source>
</evidence>
<dbReference type="PANTHER" id="PTHR32468">
    <property type="entry name" value="CATION/H + ANTIPORTER"/>
    <property type="match status" value="1"/>
</dbReference>
<gene>
    <name evidence="7" type="ORF">COCNU_02G016440</name>
</gene>
<evidence type="ECO:0000259" key="5">
    <source>
        <dbReference type="Pfam" id="PF23256"/>
    </source>
</evidence>
<dbReference type="PANTHER" id="PTHR32468:SF164">
    <property type="entry name" value="OS05G0485000 PROTEIN"/>
    <property type="match status" value="1"/>
</dbReference>
<dbReference type="AlphaFoldDB" id="A0A8K0I0L0"/>
<reference evidence="7" key="1">
    <citation type="journal article" date="2017" name="Gigascience">
        <title>The genome draft of coconut (Cocos nucifera).</title>
        <authorList>
            <person name="Xiao Y."/>
            <person name="Xu P."/>
            <person name="Fan H."/>
            <person name="Baudouin L."/>
            <person name="Xia W."/>
            <person name="Bocs S."/>
            <person name="Xu J."/>
            <person name="Li Q."/>
            <person name="Guo A."/>
            <person name="Zhou L."/>
            <person name="Li J."/>
            <person name="Wu Y."/>
            <person name="Ma Z."/>
            <person name="Armero A."/>
            <person name="Issali A.E."/>
            <person name="Liu N."/>
            <person name="Peng M."/>
            <person name="Yang Y."/>
        </authorList>
    </citation>
    <scope>NUCLEOTIDE SEQUENCE</scope>
    <source>
        <tissue evidence="7">Spear leaf of Hainan Tall coconut</tissue>
    </source>
</reference>
<keyword evidence="3" id="KW-0630">Potassium</keyword>
<name>A0A8K0I0L0_COCNU</name>
<keyword evidence="1" id="KW-0813">Transport</keyword>
<dbReference type="GO" id="GO:0006885">
    <property type="term" value="P:regulation of pH"/>
    <property type="evidence" value="ECO:0007669"/>
    <property type="project" value="TreeGrafter"/>
</dbReference>
<accession>A0A8K0I0L0</accession>
<dbReference type="GO" id="GO:0006813">
    <property type="term" value="P:potassium ion transport"/>
    <property type="evidence" value="ECO:0007669"/>
    <property type="project" value="UniProtKB-KW"/>
</dbReference>
<evidence type="ECO:0000313" key="8">
    <source>
        <dbReference type="Proteomes" id="UP000797356"/>
    </source>
</evidence>
<evidence type="ECO:0000256" key="4">
    <source>
        <dbReference type="ARBA" id="ARBA00023065"/>
    </source>
</evidence>
<dbReference type="InterPro" id="IPR057291">
    <property type="entry name" value="CHX17_2nd"/>
</dbReference>
<feature type="domain" description="Cation/H(+) antiporter central" evidence="5">
    <location>
        <begin position="66"/>
        <end position="206"/>
    </location>
</feature>
<dbReference type="Gene3D" id="3.40.50.12370">
    <property type="match status" value="1"/>
</dbReference>
<sequence length="391" mass="42663">MALVVPVVTLAYIKPPKPLAAYRRRNIQGARRDAELRMLACIHNTRHVHSLTRLLDVSKPSKRSPIFVYALHLVGVSGRVSSMLIMHPSAGYSHYGHPDRPSLPYGQAQSESILAAIESYKQHSPGVSFQPLTAFSQPATMHEDICSIAEERHASLIVLPFHKHMTVDGAMEEVGSTAVRPVNLNVLSNAPCSVAILVDRGLGTGAALLFSGARRASHHIVLLVFIGGPDDREALAYAWRMAEHSAIVLTVVRLIEAATLSQSQSISSVTDAENSTSLLADAQLDKERDEEALREFRLRFVSDESVVFTEKVASDGGETVATLREMGSNYDLYVVGRSHVRKSVLTAGLEEWSEFQELGPIGDFLASSDFGAKVSVLVVQQYVERNLADAD</sequence>
<dbReference type="GO" id="GO:0012505">
    <property type="term" value="C:endomembrane system"/>
    <property type="evidence" value="ECO:0007669"/>
    <property type="project" value="TreeGrafter"/>
</dbReference>
<dbReference type="EMBL" id="CM017873">
    <property type="protein sequence ID" value="KAG1331676.1"/>
    <property type="molecule type" value="Genomic_DNA"/>
</dbReference>
<proteinExistence type="predicted"/>
<dbReference type="InterPro" id="IPR057290">
    <property type="entry name" value="CHX17_C"/>
</dbReference>
<protein>
    <submittedName>
        <fullName evidence="7">Putative Cation/H(+) antiporter 15</fullName>
    </submittedName>
</protein>
<evidence type="ECO:0000256" key="3">
    <source>
        <dbReference type="ARBA" id="ARBA00022958"/>
    </source>
</evidence>
<dbReference type="Pfam" id="PF23259">
    <property type="entry name" value="CHX17_C"/>
    <property type="match status" value="1"/>
</dbReference>
<dbReference type="Pfam" id="PF23256">
    <property type="entry name" value="CHX17_2nd"/>
    <property type="match status" value="1"/>
</dbReference>
<dbReference type="InterPro" id="IPR050794">
    <property type="entry name" value="CPA2_transporter"/>
</dbReference>
<keyword evidence="2" id="KW-0633">Potassium transport</keyword>
<reference evidence="7" key="2">
    <citation type="submission" date="2019-07" db="EMBL/GenBank/DDBJ databases">
        <authorList>
            <person name="Yang Y."/>
            <person name="Bocs S."/>
            <person name="Baudouin L."/>
        </authorList>
    </citation>
    <scope>NUCLEOTIDE SEQUENCE</scope>
    <source>
        <tissue evidence="7">Spear leaf of Hainan Tall coconut</tissue>
    </source>
</reference>
<organism evidence="7 8">
    <name type="scientific">Cocos nucifera</name>
    <name type="common">Coconut palm</name>
    <dbReference type="NCBI Taxonomy" id="13894"/>
    <lineage>
        <taxon>Eukaryota</taxon>
        <taxon>Viridiplantae</taxon>
        <taxon>Streptophyta</taxon>
        <taxon>Embryophyta</taxon>
        <taxon>Tracheophyta</taxon>
        <taxon>Spermatophyta</taxon>
        <taxon>Magnoliopsida</taxon>
        <taxon>Liliopsida</taxon>
        <taxon>Arecaceae</taxon>
        <taxon>Arecoideae</taxon>
        <taxon>Cocoseae</taxon>
        <taxon>Attaleinae</taxon>
        <taxon>Cocos</taxon>
    </lineage>
</organism>
<comment type="caution">
    <text evidence="7">The sequence shown here is derived from an EMBL/GenBank/DDBJ whole genome shotgun (WGS) entry which is preliminary data.</text>
</comment>
<keyword evidence="4" id="KW-0406">Ion transport</keyword>
<feature type="domain" description="Cation/H(+) antiporter C-terminal" evidence="6">
    <location>
        <begin position="222"/>
        <end position="383"/>
    </location>
</feature>
<evidence type="ECO:0000256" key="1">
    <source>
        <dbReference type="ARBA" id="ARBA00022448"/>
    </source>
</evidence>
<dbReference type="Proteomes" id="UP000797356">
    <property type="component" value="Chromosome 2"/>
</dbReference>
<evidence type="ECO:0000256" key="2">
    <source>
        <dbReference type="ARBA" id="ARBA00022538"/>
    </source>
</evidence>